<keyword evidence="3 7" id="KW-0812">Transmembrane</keyword>
<dbReference type="Proteomes" id="UP000245535">
    <property type="component" value="Unassembled WGS sequence"/>
</dbReference>
<feature type="transmembrane region" description="Helical" evidence="7">
    <location>
        <begin position="188"/>
        <end position="208"/>
    </location>
</feature>
<evidence type="ECO:0000313" key="9">
    <source>
        <dbReference type="EMBL" id="PWJ36068.1"/>
    </source>
</evidence>
<evidence type="ECO:0000256" key="6">
    <source>
        <dbReference type="ARBA" id="ARBA00023136"/>
    </source>
</evidence>
<name>A0A315Z0A7_SEDFL</name>
<gene>
    <name evidence="9" type="ORF">BC781_10983</name>
</gene>
<comment type="caution">
    <text evidence="9">The sequence shown here is derived from an EMBL/GenBank/DDBJ whole genome shotgun (WGS) entry which is preliminary data.</text>
</comment>
<feature type="transmembrane region" description="Helical" evidence="7">
    <location>
        <begin position="12"/>
        <end position="30"/>
    </location>
</feature>
<dbReference type="GO" id="GO:0004252">
    <property type="term" value="F:serine-type endopeptidase activity"/>
    <property type="evidence" value="ECO:0007669"/>
    <property type="project" value="InterPro"/>
</dbReference>
<proteinExistence type="inferred from homology"/>
<dbReference type="InterPro" id="IPR022764">
    <property type="entry name" value="Peptidase_S54_rhomboid_dom"/>
</dbReference>
<evidence type="ECO:0000313" key="10">
    <source>
        <dbReference type="Proteomes" id="UP000245535"/>
    </source>
</evidence>
<protein>
    <submittedName>
        <fullName evidence="9">Rhomboid family protein</fullName>
    </submittedName>
</protein>
<reference evidence="9 10" key="1">
    <citation type="submission" date="2018-03" db="EMBL/GenBank/DDBJ databases">
        <title>Genomic Encyclopedia of Archaeal and Bacterial Type Strains, Phase II (KMG-II): from individual species to whole genera.</title>
        <authorList>
            <person name="Goeker M."/>
        </authorList>
    </citation>
    <scope>NUCLEOTIDE SEQUENCE [LARGE SCALE GENOMIC DNA]</scope>
    <source>
        <strain evidence="9 10">DSM 28229</strain>
    </source>
</reference>
<evidence type="ECO:0000256" key="1">
    <source>
        <dbReference type="ARBA" id="ARBA00004141"/>
    </source>
</evidence>
<keyword evidence="4" id="KW-0378">Hydrolase</keyword>
<feature type="transmembrane region" description="Helical" evidence="7">
    <location>
        <begin position="220"/>
        <end position="237"/>
    </location>
</feature>
<feature type="transmembrane region" description="Helical" evidence="7">
    <location>
        <begin position="249"/>
        <end position="267"/>
    </location>
</feature>
<comment type="subcellular location">
    <subcellularLocation>
        <location evidence="1">Membrane</location>
        <topology evidence="1">Multi-pass membrane protein</topology>
    </subcellularLocation>
</comment>
<feature type="domain" description="Peptidase S54 rhomboid" evidence="8">
    <location>
        <begin position="176"/>
        <end position="263"/>
    </location>
</feature>
<evidence type="ECO:0000256" key="2">
    <source>
        <dbReference type="ARBA" id="ARBA00009045"/>
    </source>
</evidence>
<dbReference type="Gene3D" id="1.20.1540.10">
    <property type="entry name" value="Rhomboid-like"/>
    <property type="match status" value="1"/>
</dbReference>
<keyword evidence="10" id="KW-1185">Reference proteome</keyword>
<dbReference type="InterPro" id="IPR050925">
    <property type="entry name" value="Rhomboid_protease_S54"/>
</dbReference>
<dbReference type="PANTHER" id="PTHR43731:SF14">
    <property type="entry name" value="PRESENILIN-ASSOCIATED RHOMBOID-LIKE PROTEIN, MITOCHONDRIAL"/>
    <property type="match status" value="1"/>
</dbReference>
<feature type="transmembrane region" description="Helical" evidence="7">
    <location>
        <begin position="92"/>
        <end position="110"/>
    </location>
</feature>
<keyword evidence="5 7" id="KW-1133">Transmembrane helix</keyword>
<evidence type="ECO:0000256" key="7">
    <source>
        <dbReference type="SAM" id="Phobius"/>
    </source>
</evidence>
<evidence type="ECO:0000256" key="4">
    <source>
        <dbReference type="ARBA" id="ARBA00022801"/>
    </source>
</evidence>
<evidence type="ECO:0000256" key="5">
    <source>
        <dbReference type="ARBA" id="ARBA00022989"/>
    </source>
</evidence>
<evidence type="ECO:0000256" key="3">
    <source>
        <dbReference type="ARBA" id="ARBA00022692"/>
    </source>
</evidence>
<dbReference type="InterPro" id="IPR035952">
    <property type="entry name" value="Rhomboid-like_sf"/>
</dbReference>
<evidence type="ECO:0000259" key="8">
    <source>
        <dbReference type="Pfam" id="PF01694"/>
    </source>
</evidence>
<dbReference type="OrthoDB" id="9807874at2"/>
<dbReference type="RefSeq" id="WP_109622465.1">
    <property type="nucleotide sequence ID" value="NZ_QGDO01000009.1"/>
</dbReference>
<dbReference type="SUPFAM" id="SSF144091">
    <property type="entry name" value="Rhomboid-like"/>
    <property type="match status" value="1"/>
</dbReference>
<feature type="domain" description="Peptidase S54 rhomboid" evidence="8">
    <location>
        <begin position="48"/>
        <end position="106"/>
    </location>
</feature>
<dbReference type="PANTHER" id="PTHR43731">
    <property type="entry name" value="RHOMBOID PROTEASE"/>
    <property type="match status" value="1"/>
</dbReference>
<accession>A0A315Z0A7</accession>
<sequence>MGRQITPIVKNLLIINIGVFILVEFLRSTFNIDVTNLFSYHYPGSPDFQIYQFVTYMFMHGSFMHLFSNMFGLFIFGPLLEQVLGSKRFLQLYMIAGIGTGLIYGGINYFEMTQIQDAYYAFVSNPTPQAFIDFFTNYGPEFNQLNPAHRMDFYEFMHTTFPADPSNKVYINEATQYVQYFYDQHLNYSMVGASGAIFALIMAFGLIFPNMQLMLLFPPIPIKAKFLVMFYGAYEIYELMLQSPGDNVAHLAHILGMGFAYVLLKMWKVQRLY</sequence>
<dbReference type="AlphaFoldDB" id="A0A315Z0A7"/>
<keyword evidence="6 7" id="KW-0472">Membrane</keyword>
<feature type="transmembrane region" description="Helical" evidence="7">
    <location>
        <begin position="50"/>
        <end position="80"/>
    </location>
</feature>
<dbReference type="GO" id="GO:0016020">
    <property type="term" value="C:membrane"/>
    <property type="evidence" value="ECO:0007669"/>
    <property type="project" value="UniProtKB-SubCell"/>
</dbReference>
<organism evidence="9 10">
    <name type="scientific">Sediminitomix flava</name>
    <dbReference type="NCBI Taxonomy" id="379075"/>
    <lineage>
        <taxon>Bacteria</taxon>
        <taxon>Pseudomonadati</taxon>
        <taxon>Bacteroidota</taxon>
        <taxon>Cytophagia</taxon>
        <taxon>Cytophagales</taxon>
        <taxon>Flammeovirgaceae</taxon>
        <taxon>Sediminitomix</taxon>
    </lineage>
</organism>
<dbReference type="EMBL" id="QGDO01000009">
    <property type="protein sequence ID" value="PWJ36068.1"/>
    <property type="molecule type" value="Genomic_DNA"/>
</dbReference>
<comment type="similarity">
    <text evidence="2">Belongs to the peptidase S54 family.</text>
</comment>
<dbReference type="Pfam" id="PF01694">
    <property type="entry name" value="Rhomboid"/>
    <property type="match status" value="2"/>
</dbReference>